<dbReference type="Proteomes" id="UP000007490">
    <property type="component" value="Chromosome"/>
</dbReference>
<organism evidence="2 3">
    <name type="scientific">Methanobacterium lacus (strain AL-21)</name>
    <dbReference type="NCBI Taxonomy" id="877455"/>
    <lineage>
        <taxon>Archaea</taxon>
        <taxon>Methanobacteriati</taxon>
        <taxon>Methanobacteriota</taxon>
        <taxon>Methanomada group</taxon>
        <taxon>Methanobacteria</taxon>
        <taxon>Methanobacteriales</taxon>
        <taxon>Methanobacteriaceae</taxon>
        <taxon>Methanobacterium</taxon>
    </lineage>
</organism>
<dbReference type="GeneID" id="43500403"/>
<dbReference type="HOGENOM" id="CLU_3003155_0_0_2"/>
<feature type="compositionally biased region" description="Basic and acidic residues" evidence="1">
    <location>
        <begin position="1"/>
        <end position="26"/>
    </location>
</feature>
<proteinExistence type="predicted"/>
<keyword evidence="3" id="KW-1185">Reference proteome</keyword>
<sequence>MADEKCDVDLSKKKKISKDNKFHDGTNPELLLGPKGLDSERIKKKNKVDNLKRDKP</sequence>
<evidence type="ECO:0000313" key="3">
    <source>
        <dbReference type="Proteomes" id="UP000007490"/>
    </source>
</evidence>
<reference evidence="3" key="1">
    <citation type="submission" date="2011-02" db="EMBL/GenBank/DDBJ databases">
        <title>Complete sequence of Methanobacterium sp. AL-21.</title>
        <authorList>
            <consortium name="US DOE Joint Genome Institute"/>
            <person name="Lucas S."/>
            <person name="Copeland A."/>
            <person name="Lapidus A."/>
            <person name="Cheng J.-F."/>
            <person name="Goodwin L."/>
            <person name="Pitluck S."/>
            <person name="Chertkov O."/>
            <person name="Detter J.C."/>
            <person name="Han C."/>
            <person name="Tapia R."/>
            <person name="Land M."/>
            <person name="Hauser L."/>
            <person name="Kyrpides N."/>
            <person name="Ivanova N."/>
            <person name="Mikhailova N."/>
            <person name="Pagani I."/>
            <person name="Cadillo-Quiroz H."/>
            <person name="Imachi H."/>
            <person name="Zinder S."/>
            <person name="Liu W."/>
            <person name="Woyke T."/>
        </authorList>
    </citation>
    <scope>NUCLEOTIDE SEQUENCE [LARGE SCALE GENOMIC DNA]</scope>
    <source>
        <strain evidence="3">AL-21</strain>
    </source>
</reference>
<evidence type="ECO:0000256" key="1">
    <source>
        <dbReference type="SAM" id="MobiDB-lite"/>
    </source>
</evidence>
<dbReference type="AlphaFoldDB" id="F0TCM2"/>
<dbReference type="KEGG" id="mel:Metbo_1052"/>
<dbReference type="RefSeq" id="WP_013644650.1">
    <property type="nucleotide sequence ID" value="NC_015216.1"/>
</dbReference>
<dbReference type="EMBL" id="CP002551">
    <property type="protein sequence ID" value="ADZ09299.1"/>
    <property type="molecule type" value="Genomic_DNA"/>
</dbReference>
<accession>F0TCM2</accession>
<evidence type="ECO:0000313" key="2">
    <source>
        <dbReference type="EMBL" id="ADZ09299.1"/>
    </source>
</evidence>
<protein>
    <submittedName>
        <fullName evidence="2">Uncharacterized protein</fullName>
    </submittedName>
</protein>
<name>F0TCM2_METLA</name>
<feature type="compositionally biased region" description="Basic and acidic residues" evidence="1">
    <location>
        <begin position="37"/>
        <end position="56"/>
    </location>
</feature>
<reference evidence="2 3" key="2">
    <citation type="journal article" date="2014" name="Int. J. Syst. Evol. Microbiol.">
        <title>Methanobacterium paludis sp. nov. and a novel strain of Methanobacterium lacus isolated from northern peatlands.</title>
        <authorList>
            <person name="Cadillo-Quiroz H."/>
            <person name="Brauer S.L."/>
            <person name="Goodson N."/>
            <person name="Yavitt J.B."/>
            <person name="Zinder S.H."/>
        </authorList>
    </citation>
    <scope>NUCLEOTIDE SEQUENCE [LARGE SCALE GENOMIC DNA]</scope>
    <source>
        <strain evidence="2 3">AL-21</strain>
    </source>
</reference>
<feature type="region of interest" description="Disordered" evidence="1">
    <location>
        <begin position="1"/>
        <end position="56"/>
    </location>
</feature>
<gene>
    <name evidence="2" type="ordered locus">Metbo_1052</name>
</gene>